<name>U2E2E7_9BACE</name>
<evidence type="ECO:0000313" key="3">
    <source>
        <dbReference type="Proteomes" id="UP000016496"/>
    </source>
</evidence>
<feature type="transmembrane region" description="Helical" evidence="1">
    <location>
        <begin position="54"/>
        <end position="75"/>
    </location>
</feature>
<evidence type="ECO:0000313" key="2">
    <source>
        <dbReference type="EMBL" id="ERI88292.1"/>
    </source>
</evidence>
<dbReference type="EMBL" id="AWSV01000040">
    <property type="protein sequence ID" value="ERI88292.1"/>
    <property type="molecule type" value="Genomic_DNA"/>
</dbReference>
<protein>
    <submittedName>
        <fullName evidence="2">Uncharacterized protein</fullName>
    </submittedName>
</protein>
<comment type="caution">
    <text evidence="2">The sequence shown here is derived from an EMBL/GenBank/DDBJ whole genome shotgun (WGS) entry which is preliminary data.</text>
</comment>
<dbReference type="HOGENOM" id="CLU_2462712_0_0_10"/>
<proteinExistence type="predicted"/>
<reference evidence="2 3" key="1">
    <citation type="submission" date="2013-08" db="EMBL/GenBank/DDBJ databases">
        <authorList>
            <person name="Weinstock G."/>
            <person name="Sodergren E."/>
            <person name="Wylie T."/>
            <person name="Fulton L."/>
            <person name="Fulton R."/>
            <person name="Fronick C."/>
            <person name="O'Laughlin M."/>
            <person name="Godfrey J."/>
            <person name="Miner T."/>
            <person name="Herter B."/>
            <person name="Appelbaum E."/>
            <person name="Cordes M."/>
            <person name="Lek S."/>
            <person name="Wollam A."/>
            <person name="Pepin K.H."/>
            <person name="Palsikar V.B."/>
            <person name="Mitreva M."/>
            <person name="Wilson R.K."/>
        </authorList>
    </citation>
    <scope>NUCLEOTIDE SEQUENCE [LARGE SCALE GENOMIC DNA]</scope>
    <source>
        <strain evidence="2 3">F0041</strain>
    </source>
</reference>
<sequence>MIWKQSELVKSSFMPDNTDTIALLEHTLYFFEILDDVRPEVHQLLKEQEITRSLGFVFAVFLSVGLFTIAFFSQYEEMRGNDEGYHDE</sequence>
<evidence type="ECO:0000256" key="1">
    <source>
        <dbReference type="SAM" id="Phobius"/>
    </source>
</evidence>
<keyword evidence="1" id="KW-0812">Transmembrane</keyword>
<dbReference type="AlphaFoldDB" id="U2E2E7"/>
<keyword evidence="1" id="KW-1133">Transmembrane helix</keyword>
<gene>
    <name evidence="2" type="ORF">HMPREF1981_00676</name>
</gene>
<dbReference type="Proteomes" id="UP000016496">
    <property type="component" value="Unassembled WGS sequence"/>
</dbReference>
<organism evidence="2 3">
    <name type="scientific">Bacteroides pyogenes F0041</name>
    <dbReference type="NCBI Taxonomy" id="1321819"/>
    <lineage>
        <taxon>Bacteria</taxon>
        <taxon>Pseudomonadati</taxon>
        <taxon>Bacteroidota</taxon>
        <taxon>Bacteroidia</taxon>
        <taxon>Bacteroidales</taxon>
        <taxon>Bacteroidaceae</taxon>
        <taxon>Bacteroides</taxon>
    </lineage>
</organism>
<accession>U2E2E7</accession>
<keyword evidence="1" id="KW-0472">Membrane</keyword>